<evidence type="ECO:0000256" key="3">
    <source>
        <dbReference type="ARBA" id="ARBA00022806"/>
    </source>
</evidence>
<accession>A0ABQ5S7X9</accession>
<comment type="caution">
    <text evidence="7">The sequence shown here is derived from an EMBL/GenBank/DDBJ whole genome shotgun (WGS) entry which is preliminary data.</text>
</comment>
<sequence>EPSSLRRKLAFTDLHPDDPPWMLIVDNEAFPAPLAPPPPLELCHALGLQPGEPEYDGIVFLRDLVVLLNVASASGYGPEDIVEMVIRATGYETWLEIEHGDRKDLSKELLRLVEFREAARQYDFTREEMLLAARTARGIEAGSSAAAASHAAVGMSPPPRPRRVPPLQEFASCVADLVEAAEGVRKQGETASSSSAQKPRAGNPRSPSPSTSPSRTSSASPSTPSSLADPSPRSPGTGTGTVMAAASAASASHFAGDAVQLLTLHGSKGLEFPVVFLVGCEDGVLPHVRSQSEAVRRAEEQRLMFVGVTRAMDQLYLTWAAERAKNRLKLSTEIHQQHQLHSMGEDVRDVAAVATFTTPQRRAAEGAHWQQFMSPFVLRLLKDVAADGRLVEAAPDAYGCVSASDGEIHGSIAPCSGSYTRPLPPLVLYHDTTGKIPLRKLLSTPYLAGEARVGGGDGDAIGPLAPVVAGCNGRERSK</sequence>
<proteinExistence type="predicted"/>
<dbReference type="PANTHER" id="PTHR11070">
    <property type="entry name" value="UVRD / RECB / PCRA DNA HELICASE FAMILY MEMBER"/>
    <property type="match status" value="1"/>
</dbReference>
<protein>
    <recommendedName>
        <fullName evidence="6">UvrD-like helicase C-terminal domain-containing protein</fullName>
    </recommendedName>
</protein>
<evidence type="ECO:0000259" key="6">
    <source>
        <dbReference type="Pfam" id="PF13361"/>
    </source>
</evidence>
<evidence type="ECO:0000256" key="4">
    <source>
        <dbReference type="ARBA" id="ARBA00022840"/>
    </source>
</evidence>
<feature type="compositionally biased region" description="Low complexity" evidence="5">
    <location>
        <begin position="204"/>
        <end position="231"/>
    </location>
</feature>
<evidence type="ECO:0000313" key="7">
    <source>
        <dbReference type="EMBL" id="GLI65675.1"/>
    </source>
</evidence>
<dbReference type="Gene3D" id="3.40.50.300">
    <property type="entry name" value="P-loop containing nucleotide triphosphate hydrolases"/>
    <property type="match status" value="1"/>
</dbReference>
<feature type="non-terminal residue" evidence="7">
    <location>
        <position position="1"/>
    </location>
</feature>
<feature type="region of interest" description="Disordered" evidence="5">
    <location>
        <begin position="184"/>
        <end position="241"/>
    </location>
</feature>
<keyword evidence="1" id="KW-0547">Nucleotide-binding</keyword>
<evidence type="ECO:0000256" key="1">
    <source>
        <dbReference type="ARBA" id="ARBA00022741"/>
    </source>
</evidence>
<name>A0ABQ5S7X9_9CHLO</name>
<feature type="domain" description="UvrD-like helicase C-terminal" evidence="6">
    <location>
        <begin position="254"/>
        <end position="321"/>
    </location>
</feature>
<dbReference type="InterPro" id="IPR000212">
    <property type="entry name" value="DNA_helicase_UvrD/REP"/>
</dbReference>
<reference evidence="7 8" key="1">
    <citation type="journal article" date="2023" name="IScience">
        <title>Expanded male sex-determining region conserved during the evolution of homothallism in the green alga Volvox.</title>
        <authorList>
            <person name="Yamamoto K."/>
            <person name="Matsuzaki R."/>
            <person name="Mahakham W."/>
            <person name="Heman W."/>
            <person name="Sekimoto H."/>
            <person name="Kawachi M."/>
            <person name="Minakuchi Y."/>
            <person name="Toyoda A."/>
            <person name="Nozaki H."/>
        </authorList>
    </citation>
    <scope>NUCLEOTIDE SEQUENCE [LARGE SCALE GENOMIC DNA]</scope>
    <source>
        <strain evidence="7 8">NIES-4468</strain>
    </source>
</reference>
<organism evidence="7 8">
    <name type="scientific">Volvox africanus</name>
    <dbReference type="NCBI Taxonomy" id="51714"/>
    <lineage>
        <taxon>Eukaryota</taxon>
        <taxon>Viridiplantae</taxon>
        <taxon>Chlorophyta</taxon>
        <taxon>core chlorophytes</taxon>
        <taxon>Chlorophyceae</taxon>
        <taxon>CS clade</taxon>
        <taxon>Chlamydomonadales</taxon>
        <taxon>Volvocaceae</taxon>
        <taxon>Volvox</taxon>
    </lineage>
</organism>
<dbReference type="PANTHER" id="PTHR11070:SF2">
    <property type="entry name" value="ATP-DEPENDENT DNA HELICASE SRS2"/>
    <property type="match status" value="1"/>
</dbReference>
<gene>
    <name evidence="7" type="ORF">VaNZ11_009280</name>
</gene>
<dbReference type="SUPFAM" id="SSF52540">
    <property type="entry name" value="P-loop containing nucleoside triphosphate hydrolases"/>
    <property type="match status" value="1"/>
</dbReference>
<evidence type="ECO:0000256" key="5">
    <source>
        <dbReference type="SAM" id="MobiDB-lite"/>
    </source>
</evidence>
<dbReference type="Proteomes" id="UP001165090">
    <property type="component" value="Unassembled WGS sequence"/>
</dbReference>
<evidence type="ECO:0000313" key="8">
    <source>
        <dbReference type="Proteomes" id="UP001165090"/>
    </source>
</evidence>
<keyword evidence="3" id="KW-0347">Helicase</keyword>
<keyword evidence="2" id="KW-0378">Hydrolase</keyword>
<keyword evidence="8" id="KW-1185">Reference proteome</keyword>
<evidence type="ECO:0000256" key="2">
    <source>
        <dbReference type="ARBA" id="ARBA00022801"/>
    </source>
</evidence>
<dbReference type="EMBL" id="BSDZ01000024">
    <property type="protein sequence ID" value="GLI65675.1"/>
    <property type="molecule type" value="Genomic_DNA"/>
</dbReference>
<dbReference type="InterPro" id="IPR027417">
    <property type="entry name" value="P-loop_NTPase"/>
</dbReference>
<dbReference type="CDD" id="cd18807">
    <property type="entry name" value="SF1_C_UvrD"/>
    <property type="match status" value="1"/>
</dbReference>
<keyword evidence="4" id="KW-0067">ATP-binding</keyword>
<dbReference type="InterPro" id="IPR014017">
    <property type="entry name" value="DNA_helicase_UvrD-like_C"/>
</dbReference>
<dbReference type="Pfam" id="PF13361">
    <property type="entry name" value="UvrD_C"/>
    <property type="match status" value="1"/>
</dbReference>